<gene>
    <name evidence="3" type="ORF">FEF26_06390</name>
</gene>
<evidence type="ECO:0000256" key="2">
    <source>
        <dbReference type="SAM" id="Phobius"/>
    </source>
</evidence>
<dbReference type="OrthoDB" id="4963798at2"/>
<feature type="region of interest" description="Disordered" evidence="1">
    <location>
        <begin position="51"/>
        <end position="106"/>
    </location>
</feature>
<dbReference type="AlphaFoldDB" id="A0A5R9BBT9"/>
<dbReference type="Proteomes" id="UP000310458">
    <property type="component" value="Unassembled WGS sequence"/>
</dbReference>
<proteinExistence type="predicted"/>
<feature type="transmembrane region" description="Helical" evidence="2">
    <location>
        <begin position="20"/>
        <end position="40"/>
    </location>
</feature>
<feature type="compositionally biased region" description="Polar residues" evidence="1">
    <location>
        <begin position="85"/>
        <end position="101"/>
    </location>
</feature>
<feature type="transmembrane region" description="Helical" evidence="2">
    <location>
        <begin position="144"/>
        <end position="167"/>
    </location>
</feature>
<reference evidence="3 4" key="1">
    <citation type="submission" date="2019-05" db="EMBL/GenBank/DDBJ databases">
        <title>Nesterenkonia sp. GY074 isolated from the Southern Atlantic Ocean.</title>
        <authorList>
            <person name="Zhang G."/>
        </authorList>
    </citation>
    <scope>NUCLEOTIDE SEQUENCE [LARGE SCALE GENOMIC DNA]</scope>
    <source>
        <strain evidence="3 4">GY074</strain>
    </source>
</reference>
<accession>A0A5R9BBT9</accession>
<evidence type="ECO:0000256" key="1">
    <source>
        <dbReference type="SAM" id="MobiDB-lite"/>
    </source>
</evidence>
<keyword evidence="2" id="KW-0472">Membrane</keyword>
<comment type="caution">
    <text evidence="3">The sequence shown here is derived from an EMBL/GenBank/DDBJ whole genome shotgun (WGS) entry which is preliminary data.</text>
</comment>
<dbReference type="RefSeq" id="WP_138252703.1">
    <property type="nucleotide sequence ID" value="NZ_VAVZ01000013.1"/>
</dbReference>
<feature type="compositionally biased region" description="Polar residues" evidence="1">
    <location>
        <begin position="332"/>
        <end position="343"/>
    </location>
</feature>
<evidence type="ECO:0000313" key="4">
    <source>
        <dbReference type="Proteomes" id="UP000310458"/>
    </source>
</evidence>
<feature type="region of interest" description="Disordered" evidence="1">
    <location>
        <begin position="297"/>
        <end position="350"/>
    </location>
</feature>
<protein>
    <submittedName>
        <fullName evidence="3">Uncharacterized protein</fullName>
    </submittedName>
</protein>
<feature type="compositionally biased region" description="Basic and acidic residues" evidence="1">
    <location>
        <begin position="75"/>
        <end position="84"/>
    </location>
</feature>
<keyword evidence="2" id="KW-1133">Transmembrane helix</keyword>
<evidence type="ECO:0000313" key="3">
    <source>
        <dbReference type="EMBL" id="TLP98124.1"/>
    </source>
</evidence>
<feature type="transmembrane region" description="Helical" evidence="2">
    <location>
        <begin position="117"/>
        <end position="138"/>
    </location>
</feature>
<name>A0A5R9BBT9_9MICC</name>
<sequence length="350" mass="37982">MTLGLWPQMAGIIDMIPSLPIHSSVLIPLVAGLFLAALILRAQRLPKQSGQQNLGLTTRQARAARRRAYRTGRLRSAERDDRETQMSSINAQESRPSNSQGRRPEGESFRIHWGRTIFAAVGLLALLIGIGTAIAVPFVTAMSWTVPAICAVVLLASLVSLQVTAALRRRAQRRDRVERAMREAMNPEPEVRQQAHMVSAAAETHAQQPSEVAQTGQRRSGPFDALSADEAGKGGPDSLVTLDADGLPDSADRLFSQQDSPAVIFDQVPRVVHPSPGSAETWDVRTVPAAHYMVAAKAERPDPEPLAKQEPVPSHDVKLKQPSASPEDLPASSGSQESINLDQVLQRRRA</sequence>
<keyword evidence="2" id="KW-0812">Transmembrane</keyword>
<organism evidence="3 4">
    <name type="scientific">Nesterenkonia salmonea</name>
    <dbReference type="NCBI Taxonomy" id="1804987"/>
    <lineage>
        <taxon>Bacteria</taxon>
        <taxon>Bacillati</taxon>
        <taxon>Actinomycetota</taxon>
        <taxon>Actinomycetes</taxon>
        <taxon>Micrococcales</taxon>
        <taxon>Micrococcaceae</taxon>
        <taxon>Nesterenkonia</taxon>
    </lineage>
</organism>
<feature type="compositionally biased region" description="Basic residues" evidence="1">
    <location>
        <begin position="62"/>
        <end position="73"/>
    </location>
</feature>
<keyword evidence="4" id="KW-1185">Reference proteome</keyword>
<feature type="region of interest" description="Disordered" evidence="1">
    <location>
        <begin position="200"/>
        <end position="245"/>
    </location>
</feature>
<dbReference type="EMBL" id="VAVZ01000013">
    <property type="protein sequence ID" value="TLP98124.1"/>
    <property type="molecule type" value="Genomic_DNA"/>
</dbReference>
<feature type="compositionally biased region" description="Basic and acidic residues" evidence="1">
    <location>
        <begin position="297"/>
        <end position="319"/>
    </location>
</feature>
<feature type="compositionally biased region" description="Polar residues" evidence="1">
    <location>
        <begin position="205"/>
        <end position="218"/>
    </location>
</feature>